<reference evidence="2" key="1">
    <citation type="submission" date="2020-05" db="EMBL/GenBank/DDBJ databases">
        <authorList>
            <person name="Chiriac C."/>
            <person name="Salcher M."/>
            <person name="Ghai R."/>
            <person name="Kavagutti S V."/>
        </authorList>
    </citation>
    <scope>NUCLEOTIDE SEQUENCE</scope>
</reference>
<evidence type="ECO:0000256" key="1">
    <source>
        <dbReference type="SAM" id="Coils"/>
    </source>
</evidence>
<protein>
    <submittedName>
        <fullName evidence="2">Uncharacterized protein</fullName>
    </submittedName>
</protein>
<proteinExistence type="predicted"/>
<keyword evidence="1" id="KW-0175">Coiled coil</keyword>
<sequence>MSSLVLKQQDYDPLLIKQPELKAMVDSINKALPEIERAKNNFGKTQTQYMDNMLTVSHATPLRNLRQILAEVEKIQQALRETYFKQQKTKIKLQMKLRKLNEVEDDLKKELIQVSVSEIRSQIEASEIYIAGAIRAMANYTSQYNNIANKLMEDQGVTEFSELDLEAEEEKYHITKAFEQAISAARSHGGIIDEGNHIYFYQIGINGAAAQMEVLGLLRAETQLLESGQIPPHSLVRDFLQAMTTKFAGCSAEMAASRGMTVCSPSATVAPKLVGNGKT</sequence>
<accession>A0A6J7WUF8</accession>
<gene>
    <name evidence="2" type="ORF">UFOVP244_157</name>
</gene>
<dbReference type="EMBL" id="LR798292">
    <property type="protein sequence ID" value="CAB5221410.1"/>
    <property type="molecule type" value="Genomic_DNA"/>
</dbReference>
<organism evidence="2">
    <name type="scientific">uncultured Caudovirales phage</name>
    <dbReference type="NCBI Taxonomy" id="2100421"/>
    <lineage>
        <taxon>Viruses</taxon>
        <taxon>Duplodnaviria</taxon>
        <taxon>Heunggongvirae</taxon>
        <taxon>Uroviricota</taxon>
        <taxon>Caudoviricetes</taxon>
        <taxon>Peduoviridae</taxon>
        <taxon>Maltschvirus</taxon>
        <taxon>Maltschvirus maltsch</taxon>
    </lineage>
</organism>
<evidence type="ECO:0000313" key="2">
    <source>
        <dbReference type="EMBL" id="CAB5221410.1"/>
    </source>
</evidence>
<name>A0A6J7WUF8_9CAUD</name>
<feature type="coiled-coil region" evidence="1">
    <location>
        <begin position="62"/>
        <end position="113"/>
    </location>
</feature>